<dbReference type="Pfam" id="PF02743">
    <property type="entry name" value="dCache_1"/>
    <property type="match status" value="1"/>
</dbReference>
<dbReference type="InterPro" id="IPR000014">
    <property type="entry name" value="PAS"/>
</dbReference>
<dbReference type="InterPro" id="IPR003594">
    <property type="entry name" value="HATPase_dom"/>
</dbReference>
<dbReference type="SUPFAM" id="SSF47384">
    <property type="entry name" value="Homodimeric domain of signal transducing histidine kinase"/>
    <property type="match status" value="1"/>
</dbReference>
<keyword evidence="3" id="KW-0597">Phosphoprotein</keyword>
<evidence type="ECO:0000256" key="6">
    <source>
        <dbReference type="ARBA" id="ARBA00022741"/>
    </source>
</evidence>
<keyword evidence="9 12" id="KW-1133">Transmembrane helix</keyword>
<dbReference type="Pfam" id="PF13596">
    <property type="entry name" value="PAS_10"/>
    <property type="match status" value="1"/>
</dbReference>
<dbReference type="eggNOG" id="COG0840">
    <property type="taxonomic scope" value="Bacteria"/>
</dbReference>
<reference evidence="15" key="1">
    <citation type="submission" date="2009-11" db="EMBL/GenBank/DDBJ databases">
        <title>The complete genome of Sulfurospirillum deleyianum DSM 6946.</title>
        <authorList>
            <consortium name="US DOE Joint Genome Institute (JGI-PGF)"/>
            <person name="Lucas S."/>
            <person name="Copeland A."/>
            <person name="Lapidus A."/>
            <person name="Glavina del Rio T."/>
            <person name="Dalin E."/>
            <person name="Tice H."/>
            <person name="Bruce D."/>
            <person name="Goodwin L."/>
            <person name="Pitluck S."/>
            <person name="Kyrpides N."/>
            <person name="Mavromatis K."/>
            <person name="Ivanova N."/>
            <person name="Ovchinnikova G."/>
            <person name="Munk A.C."/>
            <person name="Lu M."/>
            <person name="Brettin T."/>
            <person name="Detter J.C."/>
            <person name="Han C."/>
            <person name="Tapia R."/>
            <person name="Larimer F."/>
            <person name="Land M."/>
            <person name="Hauser L."/>
            <person name="Markowitz V."/>
            <person name="Cheng J.F."/>
            <person name="Hugenholtz P."/>
            <person name="Woyke T."/>
            <person name="Wu D."/>
            <person name="Aumann P."/>
            <person name="Schneider S."/>
            <person name="Lang E."/>
            <person name="Spring S."/>
            <person name="Klenk H.P."/>
            <person name="Eisen J.A."/>
        </authorList>
    </citation>
    <scope>NUCLEOTIDE SEQUENCE [LARGE SCALE GENOMIC DNA]</scope>
    <source>
        <strain evidence="15">ATCC 51133 / DSM 6946 / 5175</strain>
    </source>
</reference>
<name>D1B0Z9_SULD5</name>
<dbReference type="InterPro" id="IPR033479">
    <property type="entry name" value="dCache_1"/>
</dbReference>
<reference evidence="14 15" key="2">
    <citation type="journal article" date="2010" name="Stand. Genomic Sci.">
        <title>Complete genome sequence of Sulfurospirillum deleyianum type strain (5175).</title>
        <authorList>
            <person name="Sikorski J."/>
            <person name="Lapidus A."/>
            <person name="Copeland A."/>
            <person name="Glavina Del Rio T."/>
            <person name="Nolan M."/>
            <person name="Lucas S."/>
            <person name="Chen F."/>
            <person name="Tice H."/>
            <person name="Cheng J.F."/>
            <person name="Saunders E."/>
            <person name="Bruce D."/>
            <person name="Goodwin L."/>
            <person name="Pitluck S."/>
            <person name="Ovchinnikova G."/>
            <person name="Pati A."/>
            <person name="Ivanova N."/>
            <person name="Mavromatis K."/>
            <person name="Chen A."/>
            <person name="Palaniappan K."/>
            <person name="Chain P."/>
            <person name="Land M."/>
            <person name="Hauser L."/>
            <person name="Chang Y.J."/>
            <person name="Jeffries C.D."/>
            <person name="Brettin T."/>
            <person name="Detter J.C."/>
            <person name="Han C."/>
            <person name="Rohde M."/>
            <person name="Lang E."/>
            <person name="Spring S."/>
            <person name="Goker M."/>
            <person name="Bristow J."/>
            <person name="Eisen J.A."/>
            <person name="Markowitz V."/>
            <person name="Hugenholtz P."/>
            <person name="Kyrpides N.C."/>
            <person name="Klenk H.P."/>
        </authorList>
    </citation>
    <scope>NUCLEOTIDE SEQUENCE [LARGE SCALE GENOMIC DNA]</scope>
    <source>
        <strain evidence="15">ATCC 51133 / DSM 6946 / 5175</strain>
    </source>
</reference>
<evidence type="ECO:0000256" key="10">
    <source>
        <dbReference type="ARBA" id="ARBA00023012"/>
    </source>
</evidence>
<dbReference type="Proteomes" id="UP000002222">
    <property type="component" value="Chromosome"/>
</dbReference>
<dbReference type="Gene3D" id="3.30.565.10">
    <property type="entry name" value="Histidine kinase-like ATPase, C-terminal domain"/>
    <property type="match status" value="1"/>
</dbReference>
<dbReference type="PANTHER" id="PTHR43065:SF10">
    <property type="entry name" value="PEROXIDE STRESS-ACTIVATED HISTIDINE KINASE MAK3"/>
    <property type="match status" value="1"/>
</dbReference>
<dbReference type="InterPro" id="IPR036890">
    <property type="entry name" value="HATPase_C_sf"/>
</dbReference>
<dbReference type="CDD" id="cd12912">
    <property type="entry name" value="PDC2_MCP_like"/>
    <property type="match status" value="1"/>
</dbReference>
<dbReference type="RefSeq" id="WP_012856535.1">
    <property type="nucleotide sequence ID" value="NC_013512.1"/>
</dbReference>
<evidence type="ECO:0000256" key="4">
    <source>
        <dbReference type="ARBA" id="ARBA00022679"/>
    </source>
</evidence>
<evidence type="ECO:0000256" key="11">
    <source>
        <dbReference type="ARBA" id="ARBA00023136"/>
    </source>
</evidence>
<organism evidence="14 15">
    <name type="scientific">Sulfurospirillum deleyianum (strain ATCC 51133 / DSM 6946 / 5175)</name>
    <dbReference type="NCBI Taxonomy" id="525898"/>
    <lineage>
        <taxon>Bacteria</taxon>
        <taxon>Pseudomonadati</taxon>
        <taxon>Campylobacterota</taxon>
        <taxon>Epsilonproteobacteria</taxon>
        <taxon>Campylobacterales</taxon>
        <taxon>Sulfurospirillaceae</taxon>
        <taxon>Sulfurospirillum</taxon>
    </lineage>
</organism>
<dbReference type="GO" id="GO:0005524">
    <property type="term" value="F:ATP binding"/>
    <property type="evidence" value="ECO:0007669"/>
    <property type="project" value="UniProtKB-KW"/>
</dbReference>
<dbReference type="SUPFAM" id="SSF55874">
    <property type="entry name" value="ATPase domain of HSP90 chaperone/DNA topoisomerase II/histidine kinase"/>
    <property type="match status" value="1"/>
</dbReference>
<dbReference type="eggNOG" id="COG4191">
    <property type="taxonomic scope" value="Bacteria"/>
</dbReference>
<gene>
    <name evidence="14" type="ordered locus">Sdel_0735</name>
</gene>
<keyword evidence="10" id="KW-0902">Two-component regulatory system</keyword>
<dbReference type="OrthoDB" id="5348173at2"/>
<dbReference type="EMBL" id="CP001816">
    <property type="protein sequence ID" value="ACZ11769.1"/>
    <property type="molecule type" value="Genomic_DNA"/>
</dbReference>
<dbReference type="PROSITE" id="PS50109">
    <property type="entry name" value="HIS_KIN"/>
    <property type="match status" value="1"/>
</dbReference>
<dbReference type="Gene3D" id="1.10.287.130">
    <property type="match status" value="1"/>
</dbReference>
<dbReference type="CDD" id="cd12913">
    <property type="entry name" value="PDC1_MCP_like"/>
    <property type="match status" value="1"/>
</dbReference>
<keyword evidence="11 12" id="KW-0472">Membrane</keyword>
<evidence type="ECO:0000256" key="7">
    <source>
        <dbReference type="ARBA" id="ARBA00022777"/>
    </source>
</evidence>
<dbReference type="Gene3D" id="3.30.450.20">
    <property type="entry name" value="PAS domain"/>
    <property type="match status" value="3"/>
</dbReference>
<evidence type="ECO:0000256" key="12">
    <source>
        <dbReference type="SAM" id="Phobius"/>
    </source>
</evidence>
<evidence type="ECO:0000313" key="14">
    <source>
        <dbReference type="EMBL" id="ACZ11769.1"/>
    </source>
</evidence>
<evidence type="ECO:0000256" key="5">
    <source>
        <dbReference type="ARBA" id="ARBA00022692"/>
    </source>
</evidence>
<evidence type="ECO:0000256" key="2">
    <source>
        <dbReference type="ARBA" id="ARBA00022475"/>
    </source>
</evidence>
<proteinExistence type="predicted"/>
<dbReference type="SUPFAM" id="SSF103190">
    <property type="entry name" value="Sensory domain-like"/>
    <property type="match status" value="1"/>
</dbReference>
<dbReference type="HOGENOM" id="CLU_411445_0_0_7"/>
<feature type="transmembrane region" description="Helical" evidence="12">
    <location>
        <begin position="12"/>
        <end position="33"/>
    </location>
</feature>
<keyword evidence="6" id="KW-0547">Nucleotide-binding</keyword>
<evidence type="ECO:0000256" key="9">
    <source>
        <dbReference type="ARBA" id="ARBA00022989"/>
    </source>
</evidence>
<evidence type="ECO:0000259" key="13">
    <source>
        <dbReference type="PROSITE" id="PS50109"/>
    </source>
</evidence>
<dbReference type="KEGG" id="sdl:Sdel_0735"/>
<keyword evidence="15" id="KW-1185">Reference proteome</keyword>
<evidence type="ECO:0000256" key="8">
    <source>
        <dbReference type="ARBA" id="ARBA00022840"/>
    </source>
</evidence>
<sequence length="682" mass="77841">MNHFKQKYLPTLFFIFIFCSLTIAYIVLVFINYDANKTMMEGLVKTNQLNIVKGYKRQIDEWLSVKKRIVFSASTFLSPLDPKKNYHEIRQILQNAITTGEFRSVYIGYENNAFVTGINWNAPKDYFPTQRPWYTVGKKRNEVTITLPYIDSDLFKDVISIVSPVYRNHELIGILSSDLILDAIQKEILSINLPFNGFAFLVSKNGQILLSPDGFSEHKCSGCEPAISAILSNEKNVGTTTYLHNGEKYLVFYEPLENSDWIFATVLNEESIFGELDEQLFGNVIMAICFGLFGVLGVLFFLFLSRKIFEHKRLLDSFAHSNVQAMAIVDKKKHIVLANEPLKNFLALHESIKVGQPLVYLQEREGKQGLIQTIIDSVNEVMNETLNAKIMQLPNEETSECYVLQVMPIIEKNEKIEGCVVTINDITHEYRLETHAKEHEQIMIQHSKMAAMGEMVGAITHQWRQPLAALLVLMGMLRVQVKDKMISEERLVESFDKAVEIVKFMEQTLQSFKSFYKTGQEREYFDCATVIEEVVSILKPIARIHNIDLSFIYDYKKDYPLFSYPNYLKQILVNLVSNAKDAILEKNSNSFEGHIIISLEEGTDGYTICVEDDGLGIQVEFEEKLFKAMQTTKGTKGTGHGLYLCKLLVENKLGGSIHVHSLSNPTIFSLFLPKGNSWTKMS</sequence>
<keyword evidence="5 12" id="KW-0812">Transmembrane</keyword>
<comment type="subcellular location">
    <subcellularLocation>
        <location evidence="1">Cell membrane</location>
        <topology evidence="1">Multi-pass membrane protein</topology>
    </subcellularLocation>
</comment>
<keyword evidence="2" id="KW-1003">Cell membrane</keyword>
<dbReference type="GO" id="GO:0000155">
    <property type="term" value="F:phosphorelay sensor kinase activity"/>
    <property type="evidence" value="ECO:0007669"/>
    <property type="project" value="InterPro"/>
</dbReference>
<keyword evidence="8 14" id="KW-0067">ATP-binding</keyword>
<dbReference type="InterPro" id="IPR029151">
    <property type="entry name" value="Sensor-like_sf"/>
</dbReference>
<evidence type="ECO:0000256" key="1">
    <source>
        <dbReference type="ARBA" id="ARBA00004651"/>
    </source>
</evidence>
<dbReference type="InterPro" id="IPR036097">
    <property type="entry name" value="HisK_dim/P_sf"/>
</dbReference>
<dbReference type="Pfam" id="PF02518">
    <property type="entry name" value="HATPase_c"/>
    <property type="match status" value="1"/>
</dbReference>
<dbReference type="AlphaFoldDB" id="D1B0Z9"/>
<feature type="domain" description="Histidine kinase" evidence="13">
    <location>
        <begin position="458"/>
        <end position="676"/>
    </location>
</feature>
<accession>D1B0Z9</accession>
<keyword evidence="4" id="KW-0808">Transferase</keyword>
<feature type="transmembrane region" description="Helical" evidence="12">
    <location>
        <begin position="280"/>
        <end position="304"/>
    </location>
</feature>
<evidence type="ECO:0000313" key="15">
    <source>
        <dbReference type="Proteomes" id="UP000002222"/>
    </source>
</evidence>
<dbReference type="PANTHER" id="PTHR43065">
    <property type="entry name" value="SENSOR HISTIDINE KINASE"/>
    <property type="match status" value="1"/>
</dbReference>
<dbReference type="SMART" id="SM00387">
    <property type="entry name" value="HATPase_c"/>
    <property type="match status" value="1"/>
</dbReference>
<protein>
    <submittedName>
        <fullName evidence="14">ATP-binding region ATPase domain protein</fullName>
    </submittedName>
</protein>
<dbReference type="InterPro" id="IPR005467">
    <property type="entry name" value="His_kinase_dom"/>
</dbReference>
<dbReference type="GO" id="GO:0005886">
    <property type="term" value="C:plasma membrane"/>
    <property type="evidence" value="ECO:0007669"/>
    <property type="project" value="UniProtKB-SubCell"/>
</dbReference>
<keyword evidence="7" id="KW-0418">Kinase</keyword>
<evidence type="ECO:0000256" key="3">
    <source>
        <dbReference type="ARBA" id="ARBA00022553"/>
    </source>
</evidence>
<dbReference type="CDD" id="cd00130">
    <property type="entry name" value="PAS"/>
    <property type="match status" value="1"/>
</dbReference>
<dbReference type="STRING" id="525898.Sdel_0735"/>